<protein>
    <submittedName>
        <fullName evidence="2">GNAT family N-acetyltransferase</fullName>
    </submittedName>
</protein>
<dbReference type="InterPro" id="IPR000182">
    <property type="entry name" value="GNAT_dom"/>
</dbReference>
<dbReference type="Proteomes" id="UP000617402">
    <property type="component" value="Unassembled WGS sequence"/>
</dbReference>
<evidence type="ECO:0000259" key="1">
    <source>
        <dbReference type="PROSITE" id="PS51186"/>
    </source>
</evidence>
<dbReference type="RefSeq" id="WP_188040131.1">
    <property type="nucleotide sequence ID" value="NZ_JACVHF010000008.1"/>
</dbReference>
<dbReference type="InterPro" id="IPR016181">
    <property type="entry name" value="Acyl_CoA_acyltransferase"/>
</dbReference>
<proteinExistence type="predicted"/>
<dbReference type="PANTHER" id="PTHR43328:SF1">
    <property type="entry name" value="N-ACETYLTRANSFERASE DOMAIN-CONTAINING PROTEIN"/>
    <property type="match status" value="1"/>
</dbReference>
<sequence>MRIDLSKCTIRSWELKDNAGLLVQANNWNVAKTLRDHFPYPYTESDGDNWLNWVVRSKPETNFAITNDGSIVGGIGFNLQPDVYWRSAEIGFWLGEEFWGQGIMTEAVPAMTTYAFKHFDVCRIFASVFETNPASMRVLEKSGYTFEARLRKNVTKNGVTFDELIYSTVI</sequence>
<evidence type="ECO:0000313" key="3">
    <source>
        <dbReference type="Proteomes" id="UP000617402"/>
    </source>
</evidence>
<gene>
    <name evidence="2" type="ORF">H1S01_09920</name>
</gene>
<accession>A0ABR7T221</accession>
<keyword evidence="3" id="KW-1185">Reference proteome</keyword>
<dbReference type="Pfam" id="PF13302">
    <property type="entry name" value="Acetyltransf_3"/>
    <property type="match status" value="1"/>
</dbReference>
<organism evidence="2 3">
    <name type="scientific">Heliobacterium chlorum</name>
    <dbReference type="NCBI Taxonomy" id="2698"/>
    <lineage>
        <taxon>Bacteria</taxon>
        <taxon>Bacillati</taxon>
        <taxon>Bacillota</taxon>
        <taxon>Clostridia</taxon>
        <taxon>Eubacteriales</taxon>
        <taxon>Heliobacteriaceae</taxon>
        <taxon>Heliobacterium</taxon>
    </lineage>
</organism>
<dbReference type="Gene3D" id="3.40.630.30">
    <property type="match status" value="1"/>
</dbReference>
<name>A0ABR7T221_HELCL</name>
<reference evidence="2 3" key="1">
    <citation type="submission" date="2020-07" db="EMBL/GenBank/DDBJ databases">
        <title>Draft whole-genome sequence of Heliobacterium chlorum DSM 3682, type strain.</title>
        <authorList>
            <person name="Kyndt J.A."/>
            <person name="Meyer T.E."/>
            <person name="Imhoff J.F."/>
        </authorList>
    </citation>
    <scope>NUCLEOTIDE SEQUENCE [LARGE SCALE GENOMIC DNA]</scope>
    <source>
        <strain evidence="2 3">DSM 3682</strain>
    </source>
</reference>
<dbReference type="PANTHER" id="PTHR43328">
    <property type="entry name" value="ACETYLTRANSFERASE-RELATED"/>
    <property type="match status" value="1"/>
</dbReference>
<feature type="domain" description="N-acetyltransferase" evidence="1">
    <location>
        <begin position="21"/>
        <end position="166"/>
    </location>
</feature>
<evidence type="ECO:0000313" key="2">
    <source>
        <dbReference type="EMBL" id="MBC9784828.1"/>
    </source>
</evidence>
<dbReference type="EMBL" id="JACVHF010000008">
    <property type="protein sequence ID" value="MBC9784828.1"/>
    <property type="molecule type" value="Genomic_DNA"/>
</dbReference>
<dbReference type="SUPFAM" id="SSF55729">
    <property type="entry name" value="Acyl-CoA N-acyltransferases (Nat)"/>
    <property type="match status" value="1"/>
</dbReference>
<dbReference type="PROSITE" id="PS51186">
    <property type="entry name" value="GNAT"/>
    <property type="match status" value="1"/>
</dbReference>
<comment type="caution">
    <text evidence="2">The sequence shown here is derived from an EMBL/GenBank/DDBJ whole genome shotgun (WGS) entry which is preliminary data.</text>
</comment>